<dbReference type="SUPFAM" id="SSF55729">
    <property type="entry name" value="Acyl-CoA N-acyltransferases (Nat)"/>
    <property type="match status" value="1"/>
</dbReference>
<reference evidence="2 3" key="1">
    <citation type="journal article" date="2012" name="J. Bacteriol.">
        <title>Draft Genome Sequences for Two Metal-Reducing Pelosinus fermentans Strains Isolated from a Cr(VI)-Contaminated Site and for Type Strain R7.</title>
        <authorList>
            <person name="Brown S.D."/>
            <person name="Podar M."/>
            <person name="Klingeman D.M."/>
            <person name="Johnson C.M."/>
            <person name="Yang Z.K."/>
            <person name="Utturkar S.M."/>
            <person name="Land M.L."/>
            <person name="Mosher J.J."/>
            <person name="Hurt R.A.Jr."/>
            <person name="Phelps T.J."/>
            <person name="Palumbo A.V."/>
            <person name="Arkin A.P."/>
            <person name="Hazen T.C."/>
            <person name="Elias D.A."/>
        </authorList>
    </citation>
    <scope>NUCLEOTIDE SEQUENCE [LARGE SCALE GENOMIC DNA]</scope>
    <source>
        <strain evidence="2 3">B4</strain>
    </source>
</reference>
<dbReference type="RefSeq" id="WP_007933129.1">
    <property type="nucleotide sequence ID" value="NZ_AKVJ01000022.1"/>
</dbReference>
<dbReference type="AlphaFoldDB" id="I9LEI5"/>
<comment type="caution">
    <text evidence="2">The sequence shown here is derived from an EMBL/GenBank/DDBJ whole genome shotgun (WGS) entry which is preliminary data.</text>
</comment>
<protein>
    <submittedName>
        <fullName evidence="2">GCN5-related N-acetyltransferase</fullName>
    </submittedName>
</protein>
<dbReference type="Pfam" id="PF00583">
    <property type="entry name" value="Acetyltransf_1"/>
    <property type="match status" value="1"/>
</dbReference>
<dbReference type="GO" id="GO:0005737">
    <property type="term" value="C:cytoplasm"/>
    <property type="evidence" value="ECO:0007669"/>
    <property type="project" value="TreeGrafter"/>
</dbReference>
<dbReference type="PANTHER" id="PTHR13538:SF4">
    <property type="entry name" value="N-ALPHA-ACETYLTRANSFERASE 80"/>
    <property type="match status" value="1"/>
</dbReference>
<dbReference type="PATRIC" id="fig|1149862.3.peg.1715"/>
<dbReference type="InterPro" id="IPR039840">
    <property type="entry name" value="NAA80"/>
</dbReference>
<dbReference type="GO" id="GO:0008080">
    <property type="term" value="F:N-acetyltransferase activity"/>
    <property type="evidence" value="ECO:0007669"/>
    <property type="project" value="InterPro"/>
</dbReference>
<dbReference type="PROSITE" id="PS51186">
    <property type="entry name" value="GNAT"/>
    <property type="match status" value="1"/>
</dbReference>
<dbReference type="Gene3D" id="3.40.630.30">
    <property type="match status" value="1"/>
</dbReference>
<dbReference type="InterPro" id="IPR000182">
    <property type="entry name" value="GNAT_dom"/>
</dbReference>
<dbReference type="GO" id="GO:1905502">
    <property type="term" value="F:acetyl-CoA binding"/>
    <property type="evidence" value="ECO:0007669"/>
    <property type="project" value="TreeGrafter"/>
</dbReference>
<name>I9LEI5_9FIRM</name>
<keyword evidence="2" id="KW-0808">Transferase</keyword>
<dbReference type="Proteomes" id="UP000004324">
    <property type="component" value="Unassembled WGS sequence"/>
</dbReference>
<dbReference type="InterPro" id="IPR016181">
    <property type="entry name" value="Acyl_CoA_acyltransferase"/>
</dbReference>
<dbReference type="PANTHER" id="PTHR13538">
    <property type="entry name" value="N-ACETYLTRANSFERASE 6"/>
    <property type="match status" value="1"/>
</dbReference>
<gene>
    <name evidence="2" type="ORF">FB4_0301</name>
</gene>
<proteinExistence type="predicted"/>
<dbReference type="OrthoDB" id="67353at2"/>
<evidence type="ECO:0000259" key="1">
    <source>
        <dbReference type="PROSITE" id="PS51186"/>
    </source>
</evidence>
<dbReference type="EMBL" id="AKVJ01000022">
    <property type="protein sequence ID" value="EIW18776.1"/>
    <property type="molecule type" value="Genomic_DNA"/>
</dbReference>
<evidence type="ECO:0000313" key="2">
    <source>
        <dbReference type="EMBL" id="EIW18776.1"/>
    </source>
</evidence>
<sequence length="153" mass="17732">MKFEYLVEDQKYIPLIATWLHKEFVENFKPGISLENVVQKLYSHKKLEFPITIIAKEGDQCIGTVSLFENDFKGMKVKPWLASLIVDKQHRGTGIGKGLINEITNVALNMGYKKLYLRTEHAAEYYKKLGWLFIDKRTDDSGIETELFSKEIN</sequence>
<evidence type="ECO:0000313" key="3">
    <source>
        <dbReference type="Proteomes" id="UP000004324"/>
    </source>
</evidence>
<feature type="domain" description="N-acetyltransferase" evidence="1">
    <location>
        <begin position="1"/>
        <end position="153"/>
    </location>
</feature>
<keyword evidence="3" id="KW-1185">Reference proteome</keyword>
<organism evidence="2 3">
    <name type="scientific">Pelosinus fermentans B4</name>
    <dbReference type="NCBI Taxonomy" id="1149862"/>
    <lineage>
        <taxon>Bacteria</taxon>
        <taxon>Bacillati</taxon>
        <taxon>Bacillota</taxon>
        <taxon>Negativicutes</taxon>
        <taxon>Selenomonadales</taxon>
        <taxon>Sporomusaceae</taxon>
        <taxon>Pelosinus</taxon>
    </lineage>
</organism>
<dbReference type="CDD" id="cd04301">
    <property type="entry name" value="NAT_SF"/>
    <property type="match status" value="1"/>
</dbReference>
<accession>I9LEI5</accession>